<proteinExistence type="predicted"/>
<evidence type="ECO:0000313" key="1">
    <source>
        <dbReference type="EMBL" id="GMS94669.1"/>
    </source>
</evidence>
<sequence>MCVSRLSWKPMRFSPPMHRQFQLCQWNLHVYFGERKWTVQNIPGIRVRPVPRHSLHRSAVYMATAVHQQRKLQIQSMSVQQWLHFQWPSLSLIWNHSDLHWIHCICQWTVSATCLHESAMQCSPAVHGILSVF</sequence>
<dbReference type="EMBL" id="BTSX01000004">
    <property type="protein sequence ID" value="GMS94669.1"/>
    <property type="molecule type" value="Genomic_DNA"/>
</dbReference>
<protein>
    <recommendedName>
        <fullName evidence="3">G protein-coupled receptor</fullName>
    </recommendedName>
</protein>
<name>A0AAV5TK24_9BILA</name>
<comment type="caution">
    <text evidence="1">The sequence shown here is derived from an EMBL/GenBank/DDBJ whole genome shotgun (WGS) entry which is preliminary data.</text>
</comment>
<evidence type="ECO:0000313" key="2">
    <source>
        <dbReference type="Proteomes" id="UP001432027"/>
    </source>
</evidence>
<evidence type="ECO:0008006" key="3">
    <source>
        <dbReference type="Google" id="ProtNLM"/>
    </source>
</evidence>
<gene>
    <name evidence="1" type="ORF">PENTCL1PPCAC_16844</name>
</gene>
<keyword evidence="2" id="KW-1185">Reference proteome</keyword>
<dbReference type="AlphaFoldDB" id="A0AAV5TK24"/>
<accession>A0AAV5TK24</accession>
<reference evidence="1" key="1">
    <citation type="submission" date="2023-10" db="EMBL/GenBank/DDBJ databases">
        <title>Genome assembly of Pristionchus species.</title>
        <authorList>
            <person name="Yoshida K."/>
            <person name="Sommer R.J."/>
        </authorList>
    </citation>
    <scope>NUCLEOTIDE SEQUENCE</scope>
    <source>
        <strain evidence="1">RS0144</strain>
    </source>
</reference>
<organism evidence="1 2">
    <name type="scientific">Pristionchus entomophagus</name>
    <dbReference type="NCBI Taxonomy" id="358040"/>
    <lineage>
        <taxon>Eukaryota</taxon>
        <taxon>Metazoa</taxon>
        <taxon>Ecdysozoa</taxon>
        <taxon>Nematoda</taxon>
        <taxon>Chromadorea</taxon>
        <taxon>Rhabditida</taxon>
        <taxon>Rhabditina</taxon>
        <taxon>Diplogasteromorpha</taxon>
        <taxon>Diplogasteroidea</taxon>
        <taxon>Neodiplogasteridae</taxon>
        <taxon>Pristionchus</taxon>
    </lineage>
</organism>
<dbReference type="Proteomes" id="UP001432027">
    <property type="component" value="Unassembled WGS sequence"/>
</dbReference>